<evidence type="ECO:0000259" key="4">
    <source>
        <dbReference type="PROSITE" id="PS01124"/>
    </source>
</evidence>
<dbReference type="EMBL" id="BMDJ01000004">
    <property type="protein sequence ID" value="GGI25518.1"/>
    <property type="molecule type" value="Genomic_DNA"/>
</dbReference>
<evidence type="ECO:0000256" key="1">
    <source>
        <dbReference type="ARBA" id="ARBA00023015"/>
    </source>
</evidence>
<sequence length="143" mass="16624">MVVILRKHNEFNKTMDYKEKNISKRKIDIANQFLSVLDKHLTELKTGQVEKSLELNEIAELLFIVPNHMSDTVSEVFGKSPCEIYENKLVEISKEMLENSTKPINEIARTLDYDPSNFTKFFKHFTSITPSHYRKSKTGNITI</sequence>
<evidence type="ECO:0000313" key="5">
    <source>
        <dbReference type="EMBL" id="GGI25518.1"/>
    </source>
</evidence>
<dbReference type="PANTHER" id="PTHR43280:SF2">
    <property type="entry name" value="HTH-TYPE TRANSCRIPTIONAL REGULATOR EXSA"/>
    <property type="match status" value="1"/>
</dbReference>
<comment type="caution">
    <text evidence="5">The sequence shown here is derived from an EMBL/GenBank/DDBJ whole genome shotgun (WGS) entry which is preliminary data.</text>
</comment>
<dbReference type="Gene3D" id="1.10.10.60">
    <property type="entry name" value="Homeodomain-like"/>
    <property type="match status" value="1"/>
</dbReference>
<reference evidence="6" key="1">
    <citation type="journal article" date="2019" name="Int. J. Syst. Evol. Microbiol.">
        <title>The Global Catalogue of Microorganisms (GCM) 10K type strain sequencing project: providing services to taxonomists for standard genome sequencing and annotation.</title>
        <authorList>
            <consortium name="The Broad Institute Genomics Platform"/>
            <consortium name="The Broad Institute Genome Sequencing Center for Infectious Disease"/>
            <person name="Wu L."/>
            <person name="Ma J."/>
        </authorList>
    </citation>
    <scope>NUCLEOTIDE SEQUENCE [LARGE SCALE GENOMIC DNA]</scope>
    <source>
        <strain evidence="6">CCM 8939</strain>
    </source>
</reference>
<keyword evidence="3" id="KW-0804">Transcription</keyword>
<evidence type="ECO:0000256" key="2">
    <source>
        <dbReference type="ARBA" id="ARBA00023125"/>
    </source>
</evidence>
<gene>
    <name evidence="5" type="ORF">GCM10008119_18060</name>
</gene>
<protein>
    <recommendedName>
        <fullName evidence="4">HTH araC/xylS-type domain-containing protein</fullName>
    </recommendedName>
</protein>
<dbReference type="PANTHER" id="PTHR43280">
    <property type="entry name" value="ARAC-FAMILY TRANSCRIPTIONAL REGULATOR"/>
    <property type="match status" value="1"/>
</dbReference>
<dbReference type="SMART" id="SM00342">
    <property type="entry name" value="HTH_ARAC"/>
    <property type="match status" value="1"/>
</dbReference>
<keyword evidence="6" id="KW-1185">Reference proteome</keyword>
<dbReference type="SUPFAM" id="SSF46689">
    <property type="entry name" value="Homeodomain-like"/>
    <property type="match status" value="1"/>
</dbReference>
<keyword evidence="2" id="KW-0238">DNA-binding</keyword>
<dbReference type="PROSITE" id="PS01124">
    <property type="entry name" value="HTH_ARAC_FAMILY_2"/>
    <property type="match status" value="1"/>
</dbReference>
<dbReference type="Pfam" id="PF12833">
    <property type="entry name" value="HTH_18"/>
    <property type="match status" value="1"/>
</dbReference>
<dbReference type="InterPro" id="IPR009057">
    <property type="entry name" value="Homeodomain-like_sf"/>
</dbReference>
<organism evidence="5 6">
    <name type="scientific">Pedobacter mendelii</name>
    <dbReference type="NCBI Taxonomy" id="1908240"/>
    <lineage>
        <taxon>Bacteria</taxon>
        <taxon>Pseudomonadati</taxon>
        <taxon>Bacteroidota</taxon>
        <taxon>Sphingobacteriia</taxon>
        <taxon>Sphingobacteriales</taxon>
        <taxon>Sphingobacteriaceae</taxon>
        <taxon>Pedobacter</taxon>
    </lineage>
</organism>
<evidence type="ECO:0000256" key="3">
    <source>
        <dbReference type="ARBA" id="ARBA00023163"/>
    </source>
</evidence>
<feature type="domain" description="HTH araC/xylS-type" evidence="4">
    <location>
        <begin position="31"/>
        <end position="136"/>
    </location>
</feature>
<dbReference type="Proteomes" id="UP000645390">
    <property type="component" value="Unassembled WGS sequence"/>
</dbReference>
<evidence type="ECO:0000313" key="6">
    <source>
        <dbReference type="Proteomes" id="UP000645390"/>
    </source>
</evidence>
<accession>A0ABQ2BGA1</accession>
<keyword evidence="1" id="KW-0805">Transcription regulation</keyword>
<dbReference type="InterPro" id="IPR018060">
    <property type="entry name" value="HTH_AraC"/>
</dbReference>
<name>A0ABQ2BGA1_9SPHI</name>
<proteinExistence type="predicted"/>